<evidence type="ECO:0000256" key="4">
    <source>
        <dbReference type="SAM" id="SignalP"/>
    </source>
</evidence>
<dbReference type="GO" id="GO:0009253">
    <property type="term" value="P:peptidoglycan catabolic process"/>
    <property type="evidence" value="ECO:0007669"/>
    <property type="project" value="InterPro"/>
</dbReference>
<evidence type="ECO:0000259" key="5">
    <source>
        <dbReference type="SMART" id="SM00646"/>
    </source>
</evidence>
<keyword evidence="3" id="KW-0378">Hydrolase</keyword>
<evidence type="ECO:0000256" key="1">
    <source>
        <dbReference type="ARBA" id="ARBA00001561"/>
    </source>
</evidence>
<dbReference type="OrthoDB" id="9806267at2"/>
<dbReference type="InterPro" id="IPR002508">
    <property type="entry name" value="MurNAc-LAA_cat"/>
</dbReference>
<dbReference type="SUPFAM" id="SSF53187">
    <property type="entry name" value="Zn-dependent exopeptidases"/>
    <property type="match status" value="1"/>
</dbReference>
<evidence type="ECO:0000313" key="6">
    <source>
        <dbReference type="EMBL" id="RXK86405.1"/>
    </source>
</evidence>
<dbReference type="EC" id="3.5.1.28" evidence="2"/>
<protein>
    <recommendedName>
        <fullName evidence="2">N-acetylmuramoyl-L-alanine amidase</fullName>
        <ecNumber evidence="2">3.5.1.28</ecNumber>
    </recommendedName>
</protein>
<evidence type="ECO:0000313" key="7">
    <source>
        <dbReference type="Proteomes" id="UP000290545"/>
    </source>
</evidence>
<dbReference type="Gene3D" id="3.40.630.40">
    <property type="entry name" value="Zn-dependent exopeptidases"/>
    <property type="match status" value="1"/>
</dbReference>
<dbReference type="EMBL" id="SDHZ01000001">
    <property type="protein sequence ID" value="RXK86405.1"/>
    <property type="molecule type" value="Genomic_DNA"/>
</dbReference>
<feature type="domain" description="MurNAc-LAA" evidence="5">
    <location>
        <begin position="104"/>
        <end position="307"/>
    </location>
</feature>
<dbReference type="Proteomes" id="UP000290545">
    <property type="component" value="Unassembled WGS sequence"/>
</dbReference>
<dbReference type="InterPro" id="IPR050695">
    <property type="entry name" value="N-acetylmuramoyl_amidase_3"/>
</dbReference>
<keyword evidence="7" id="KW-1185">Reference proteome</keyword>
<dbReference type="PANTHER" id="PTHR30404">
    <property type="entry name" value="N-ACETYLMURAMOYL-L-ALANINE AMIDASE"/>
    <property type="match status" value="1"/>
</dbReference>
<dbReference type="RefSeq" id="WP_129002155.1">
    <property type="nucleotide sequence ID" value="NZ_SDHZ01000001.1"/>
</dbReference>
<organism evidence="6 7">
    <name type="scientific">Filimonas effusa</name>
    <dbReference type="NCBI Taxonomy" id="2508721"/>
    <lineage>
        <taxon>Bacteria</taxon>
        <taxon>Pseudomonadati</taxon>
        <taxon>Bacteroidota</taxon>
        <taxon>Chitinophagia</taxon>
        <taxon>Chitinophagales</taxon>
        <taxon>Chitinophagaceae</taxon>
        <taxon>Filimonas</taxon>
    </lineage>
</organism>
<dbReference type="GO" id="GO:0030288">
    <property type="term" value="C:outer membrane-bounded periplasmic space"/>
    <property type="evidence" value="ECO:0007669"/>
    <property type="project" value="TreeGrafter"/>
</dbReference>
<evidence type="ECO:0000256" key="2">
    <source>
        <dbReference type="ARBA" id="ARBA00011901"/>
    </source>
</evidence>
<comment type="catalytic activity">
    <reaction evidence="1">
        <text>Hydrolyzes the link between N-acetylmuramoyl residues and L-amino acid residues in certain cell-wall glycopeptides.</text>
        <dbReference type="EC" id="3.5.1.28"/>
    </reaction>
</comment>
<accession>A0A4Q1DC57</accession>
<dbReference type="GO" id="GO:0008745">
    <property type="term" value="F:N-acetylmuramoyl-L-alanine amidase activity"/>
    <property type="evidence" value="ECO:0007669"/>
    <property type="project" value="UniProtKB-EC"/>
</dbReference>
<keyword evidence="4" id="KW-0732">Signal</keyword>
<feature type="signal peptide" evidence="4">
    <location>
        <begin position="1"/>
        <end position="26"/>
    </location>
</feature>
<dbReference type="CDD" id="cd02696">
    <property type="entry name" value="MurNAc-LAA"/>
    <property type="match status" value="1"/>
</dbReference>
<comment type="caution">
    <text evidence="6">The sequence shown here is derived from an EMBL/GenBank/DDBJ whole genome shotgun (WGS) entry which is preliminary data.</text>
</comment>
<feature type="chain" id="PRO_5020784588" description="N-acetylmuramoyl-L-alanine amidase" evidence="4">
    <location>
        <begin position="27"/>
        <end position="315"/>
    </location>
</feature>
<dbReference type="AlphaFoldDB" id="A0A4Q1DC57"/>
<dbReference type="SMART" id="SM00646">
    <property type="entry name" value="Ami_3"/>
    <property type="match status" value="1"/>
</dbReference>
<proteinExistence type="predicted"/>
<sequence length="315" mass="34766">MFKKASRWSYLIFSFAFLVSFTTVEAPPAKPAVKVIIVDAGHGLPDPGAVGEETNEAAVTLAVALKLGKLLEEALPNCKIIYTRTGSGLPGGLKDKNEANRLRARMANEAHGDLFISIHCNSAGSGYKTKVVGHKTETYYVTQGKGKKAKKVKKTRKVAVTKRYKVPGTTVGTETYVWAAAKNDLKKQFVGNQHEEEEEGGEQEQADTSYKYFDSPEAKIMASLRTRKYFDNSCLMASLIEEEFVKAGRPSRGVKQRDWEAIWVLQATAMPSILTELGFISTPEEEAYLNSTKGQDEIAACLKRAVLKYKAQLEK</sequence>
<reference evidence="6 7" key="1">
    <citation type="submission" date="2019-01" db="EMBL/GenBank/DDBJ databases">
        <title>Filimonas sp. strain TTM-71.</title>
        <authorList>
            <person name="Chen W.-M."/>
        </authorList>
    </citation>
    <scope>NUCLEOTIDE SEQUENCE [LARGE SCALE GENOMIC DNA]</scope>
    <source>
        <strain evidence="6 7">TTM-71</strain>
    </source>
</reference>
<dbReference type="PANTHER" id="PTHR30404:SF0">
    <property type="entry name" value="N-ACETYLMURAMOYL-L-ALANINE AMIDASE AMIC"/>
    <property type="match status" value="1"/>
</dbReference>
<gene>
    <name evidence="6" type="ORF">ESB13_06260</name>
</gene>
<evidence type="ECO:0000256" key="3">
    <source>
        <dbReference type="ARBA" id="ARBA00022801"/>
    </source>
</evidence>
<name>A0A4Q1DC57_9BACT</name>
<dbReference type="Pfam" id="PF01520">
    <property type="entry name" value="Amidase_3"/>
    <property type="match status" value="1"/>
</dbReference>